<dbReference type="PANTHER" id="PTHR37291:SF1">
    <property type="entry name" value="TYPE IV METHYL-DIRECTED RESTRICTION ENZYME ECOKMCRB SUBUNIT"/>
    <property type="match status" value="1"/>
</dbReference>
<reference evidence="1 2" key="1">
    <citation type="journal article" date="2013" name="Genome Announc.">
        <title>Draft Genome Sequence for Caulobacter sp. Strain OR37, a Bacterium Tolerant to Heavy Metals.</title>
        <authorList>
            <person name="Utturkar S.M."/>
            <person name="Bollmann A."/>
            <person name="Brzoska R.M."/>
            <person name="Klingeman D.M."/>
            <person name="Epstein S.E."/>
            <person name="Palumbo A.V."/>
            <person name="Brown S.D."/>
        </authorList>
    </citation>
    <scope>NUCLEOTIDE SEQUENCE [LARGE SCALE GENOMIC DNA]</scope>
    <source>
        <strain evidence="1 2">OR37</strain>
    </source>
</reference>
<proteinExistence type="predicted"/>
<dbReference type="eggNOG" id="COG1401">
    <property type="taxonomic scope" value="Bacteria"/>
</dbReference>
<comment type="caution">
    <text evidence="1">The sequence shown here is derived from an EMBL/GenBank/DDBJ whole genome shotgun (WGS) entry which is preliminary data.</text>
</comment>
<name>R0D4E3_CAUVI</name>
<dbReference type="REBASE" id="66405">
    <property type="entry name" value="CspOR37McrBC2P"/>
</dbReference>
<organism evidence="1 2">
    <name type="scientific">Caulobacter vibrioides OR37</name>
    <dbReference type="NCBI Taxonomy" id="1292034"/>
    <lineage>
        <taxon>Bacteria</taxon>
        <taxon>Pseudomonadati</taxon>
        <taxon>Pseudomonadota</taxon>
        <taxon>Alphaproteobacteria</taxon>
        <taxon>Caulobacterales</taxon>
        <taxon>Caulobacteraceae</taxon>
        <taxon>Caulobacter</taxon>
    </lineage>
</organism>
<keyword evidence="2" id="KW-1185">Reference proteome</keyword>
<dbReference type="EMBL" id="APMP01000002">
    <property type="protein sequence ID" value="ENZ83260.1"/>
    <property type="molecule type" value="Genomic_DNA"/>
</dbReference>
<dbReference type="InterPro" id="IPR052934">
    <property type="entry name" value="Methyl-DNA_Rec/Restrict_Enz"/>
</dbReference>
<dbReference type="PANTHER" id="PTHR37291">
    <property type="entry name" value="5-METHYLCYTOSINE-SPECIFIC RESTRICTION ENZYME B"/>
    <property type="match status" value="1"/>
</dbReference>
<gene>
    <name evidence="1" type="ORF">OR37_00556</name>
</gene>
<dbReference type="PATRIC" id="fig|1292034.3.peg.553"/>
<accession>R0D4E3</accession>
<dbReference type="AlphaFoldDB" id="R0D4E3"/>
<evidence type="ECO:0000313" key="2">
    <source>
        <dbReference type="Proteomes" id="UP000013063"/>
    </source>
</evidence>
<evidence type="ECO:0000313" key="1">
    <source>
        <dbReference type="EMBL" id="ENZ83260.1"/>
    </source>
</evidence>
<dbReference type="Proteomes" id="UP000013063">
    <property type="component" value="Unassembled WGS sequence"/>
</dbReference>
<feature type="non-terminal residue" evidence="1">
    <location>
        <position position="1"/>
    </location>
</feature>
<protein>
    <submittedName>
        <fullName evidence="1">Uncharacterized protein</fullName>
    </submittedName>
</protein>
<sequence>FDREHQIGHAYFIKCASRNDLDAVMRHRVIPLLAEYFYEDWSKVALVLGDAATDKPGRFLERTELKPPIGPDFEGGETRWRWTVRSEFATDAYADFQ</sequence>